<dbReference type="EMBL" id="BDIP01001215">
    <property type="protein sequence ID" value="GIQ83875.1"/>
    <property type="molecule type" value="Genomic_DNA"/>
</dbReference>
<organism evidence="5 6">
    <name type="scientific">Kipferlia bialata</name>
    <dbReference type="NCBI Taxonomy" id="797122"/>
    <lineage>
        <taxon>Eukaryota</taxon>
        <taxon>Metamonada</taxon>
        <taxon>Carpediemonas-like organisms</taxon>
        <taxon>Kipferlia</taxon>
    </lineage>
</organism>
<feature type="transmembrane region" description="Helical" evidence="3">
    <location>
        <begin position="98"/>
        <end position="119"/>
    </location>
</feature>
<keyword evidence="3" id="KW-0812">Transmembrane</keyword>
<feature type="non-terminal residue" evidence="5">
    <location>
        <position position="1"/>
    </location>
</feature>
<dbReference type="PANTHER" id="PTHR43674">
    <property type="entry name" value="NITRILASE C965.09-RELATED"/>
    <property type="match status" value="1"/>
</dbReference>
<keyword evidence="3" id="KW-1133">Transmembrane helix</keyword>
<keyword evidence="6" id="KW-1185">Reference proteome</keyword>
<reference evidence="5 6" key="1">
    <citation type="journal article" date="2018" name="PLoS ONE">
        <title>The draft genome of Kipferlia bialata reveals reductive genome evolution in fornicate parasites.</title>
        <authorList>
            <person name="Tanifuji G."/>
            <person name="Takabayashi S."/>
            <person name="Kume K."/>
            <person name="Takagi M."/>
            <person name="Nakayama T."/>
            <person name="Kamikawa R."/>
            <person name="Inagaki Y."/>
            <person name="Hashimoto T."/>
        </authorList>
    </citation>
    <scope>NUCLEOTIDE SEQUENCE [LARGE SCALE GENOMIC DNA]</scope>
    <source>
        <strain evidence="5">NY0173</strain>
    </source>
</reference>
<feature type="transmembrane region" description="Helical" evidence="3">
    <location>
        <begin position="30"/>
        <end position="49"/>
    </location>
</feature>
<gene>
    <name evidence="5" type="ORF">KIPB_005271</name>
</gene>
<dbReference type="GO" id="GO:0016811">
    <property type="term" value="F:hydrolase activity, acting on carbon-nitrogen (but not peptide) bonds, in linear amides"/>
    <property type="evidence" value="ECO:0007669"/>
    <property type="project" value="TreeGrafter"/>
</dbReference>
<keyword evidence="3" id="KW-0472">Membrane</keyword>
<accession>A0A9K3CX78</accession>
<dbReference type="AlphaFoldDB" id="A0A9K3CX78"/>
<comment type="caution">
    <text evidence="5">The sequence shown here is derived from an EMBL/GenBank/DDBJ whole genome shotgun (WGS) entry which is preliminary data.</text>
</comment>
<dbReference type="Gene3D" id="3.60.110.10">
    <property type="entry name" value="Carbon-nitrogen hydrolase"/>
    <property type="match status" value="1"/>
</dbReference>
<name>A0A9K3CX78_9EUKA</name>
<dbReference type="InterPro" id="IPR003010">
    <property type="entry name" value="C-N_Hydrolase"/>
</dbReference>
<protein>
    <recommendedName>
        <fullName evidence="4">CN hydrolase domain-containing protein</fullName>
    </recommendedName>
</protein>
<dbReference type="Pfam" id="PF00795">
    <property type="entry name" value="CN_hydrolase"/>
    <property type="match status" value="1"/>
</dbReference>
<feature type="region of interest" description="Disordered" evidence="2">
    <location>
        <begin position="178"/>
        <end position="197"/>
    </location>
</feature>
<feature type="compositionally biased region" description="Polar residues" evidence="2">
    <location>
        <begin position="178"/>
        <end position="189"/>
    </location>
</feature>
<dbReference type="SUPFAM" id="SSF56317">
    <property type="entry name" value="Carbon-nitrogen hydrolase"/>
    <property type="match status" value="1"/>
</dbReference>
<feature type="transmembrane region" description="Helical" evidence="3">
    <location>
        <begin position="219"/>
        <end position="238"/>
    </location>
</feature>
<evidence type="ECO:0000313" key="5">
    <source>
        <dbReference type="EMBL" id="GIQ83875.1"/>
    </source>
</evidence>
<evidence type="ECO:0000259" key="4">
    <source>
        <dbReference type="PROSITE" id="PS50263"/>
    </source>
</evidence>
<evidence type="ECO:0000256" key="1">
    <source>
        <dbReference type="ARBA" id="ARBA00022801"/>
    </source>
</evidence>
<proteinExistence type="predicted"/>
<dbReference type="InterPro" id="IPR036526">
    <property type="entry name" value="C-N_Hydrolase_sf"/>
</dbReference>
<keyword evidence="1" id="KW-0378">Hydrolase</keyword>
<evidence type="ECO:0000313" key="6">
    <source>
        <dbReference type="Proteomes" id="UP000265618"/>
    </source>
</evidence>
<evidence type="ECO:0000256" key="2">
    <source>
        <dbReference type="SAM" id="MobiDB-lite"/>
    </source>
</evidence>
<dbReference type="CDD" id="cd07197">
    <property type="entry name" value="nitrilase"/>
    <property type="match status" value="1"/>
</dbReference>
<dbReference type="Proteomes" id="UP000265618">
    <property type="component" value="Unassembled WGS sequence"/>
</dbReference>
<dbReference type="InterPro" id="IPR050345">
    <property type="entry name" value="Aliph_Amidase/BUP"/>
</dbReference>
<evidence type="ECO:0000256" key="3">
    <source>
        <dbReference type="SAM" id="Phobius"/>
    </source>
</evidence>
<dbReference type="OrthoDB" id="412018at2759"/>
<dbReference type="PROSITE" id="PS50263">
    <property type="entry name" value="CN_HYDROLASE"/>
    <property type="match status" value="1"/>
</dbReference>
<dbReference type="PANTHER" id="PTHR43674:SF16">
    <property type="entry name" value="CARBON-NITROGEN FAMILY, PUTATIVE (AFU_ORTHOLOGUE AFUA_5G02350)-RELATED"/>
    <property type="match status" value="1"/>
</dbReference>
<sequence>VSICFLPLHQVSLGMTIPLYTSAVCLYRSLTPLGLGLISLVLYLPMWLVSWDLLGAAIGNIPLGALVEFPMWLLVIPVPAMLDRWLYRKVTSLNPSGLVPYSYLTALLYTVSWFVLQISNPYGATGNPSSMFMHDWSVAHLPMSLVGLYGASFLVMVPLSLLSLYISMVYGVTEQEPSQPDYTSGGTHPSSASSASSLVETAPEVKILRRTRVVRHLQLWILIWAVLTAVGAVLRANFLRDVGIPLEPSESPTAMTIIGITDDYDALGATERAMQHGPDLVMQVEYFESFYADVLEESMAPYMDMAAEYGVWLLLCAGVHYDDNPLKTNDAWLIDDTGAIRLHYQKRHDSFGMEPIFQDPPALPSAVDTPFGRVCISICIDSSFPGTLAACGRDKADIILSPAMDMPGFLSFMSYEMAGRAPENGAVFVRLANTGRSLAVDPFGYQIASYDSTRDPRPNQTVWLTIPTKAGHFTLYPYLAQWLEGALLLSAVAGCVYTALTACTGTRSMKGYSRGLLT</sequence>
<feature type="domain" description="CN hydrolase" evidence="4">
    <location>
        <begin position="242"/>
        <end position="468"/>
    </location>
</feature>
<feature type="transmembrane region" description="Helical" evidence="3">
    <location>
        <begin position="139"/>
        <end position="166"/>
    </location>
</feature>